<evidence type="ECO:0000313" key="3">
    <source>
        <dbReference type="Proteomes" id="UP001177670"/>
    </source>
</evidence>
<sequence>PGIIAKLQRTRQQNVITSTLVETYVAPAISQINETHVRVAQIIVSPGVIHRDEESTLPQIRAVTALASCDGHPSGNRTRREPRRQWRSLSKVSDIGRPPVSAVQYLFHRAMHEPTSAISYQS</sequence>
<proteinExistence type="predicted"/>
<feature type="region of interest" description="Disordered" evidence="1">
    <location>
        <begin position="68"/>
        <end position="90"/>
    </location>
</feature>
<name>A0AA40FWE8_9HYME</name>
<organism evidence="2 3">
    <name type="scientific">Melipona bicolor</name>
    <dbReference type="NCBI Taxonomy" id="60889"/>
    <lineage>
        <taxon>Eukaryota</taxon>
        <taxon>Metazoa</taxon>
        <taxon>Ecdysozoa</taxon>
        <taxon>Arthropoda</taxon>
        <taxon>Hexapoda</taxon>
        <taxon>Insecta</taxon>
        <taxon>Pterygota</taxon>
        <taxon>Neoptera</taxon>
        <taxon>Endopterygota</taxon>
        <taxon>Hymenoptera</taxon>
        <taxon>Apocrita</taxon>
        <taxon>Aculeata</taxon>
        <taxon>Apoidea</taxon>
        <taxon>Anthophila</taxon>
        <taxon>Apidae</taxon>
        <taxon>Melipona</taxon>
    </lineage>
</organism>
<feature type="non-terminal residue" evidence="2">
    <location>
        <position position="1"/>
    </location>
</feature>
<comment type="caution">
    <text evidence="2">The sequence shown here is derived from an EMBL/GenBank/DDBJ whole genome shotgun (WGS) entry which is preliminary data.</text>
</comment>
<accession>A0AA40FWE8</accession>
<dbReference type="Proteomes" id="UP001177670">
    <property type="component" value="Unassembled WGS sequence"/>
</dbReference>
<keyword evidence="3" id="KW-1185">Reference proteome</keyword>
<evidence type="ECO:0000256" key="1">
    <source>
        <dbReference type="SAM" id="MobiDB-lite"/>
    </source>
</evidence>
<dbReference type="EMBL" id="JAHYIQ010000013">
    <property type="protein sequence ID" value="KAK1126632.1"/>
    <property type="molecule type" value="Genomic_DNA"/>
</dbReference>
<dbReference type="AlphaFoldDB" id="A0AA40FWE8"/>
<reference evidence="2" key="1">
    <citation type="submission" date="2021-10" db="EMBL/GenBank/DDBJ databases">
        <title>Melipona bicolor Genome sequencing and assembly.</title>
        <authorList>
            <person name="Araujo N.S."/>
            <person name="Arias M.C."/>
        </authorList>
    </citation>
    <scope>NUCLEOTIDE SEQUENCE</scope>
    <source>
        <strain evidence="2">USP_2M_L1-L4_2017</strain>
        <tissue evidence="2">Whole body</tissue>
    </source>
</reference>
<protein>
    <submittedName>
        <fullName evidence="2">Uncharacterized protein</fullName>
    </submittedName>
</protein>
<gene>
    <name evidence="2" type="ORF">K0M31_004259</name>
</gene>
<evidence type="ECO:0000313" key="2">
    <source>
        <dbReference type="EMBL" id="KAK1126632.1"/>
    </source>
</evidence>